<dbReference type="InterPro" id="IPR036282">
    <property type="entry name" value="Glutathione-S-Trfase_C_sf"/>
</dbReference>
<protein>
    <recommendedName>
        <fullName evidence="3">GST N-terminal domain-containing protein</fullName>
    </recommendedName>
</protein>
<comment type="caution">
    <text evidence="4">The sequence shown here is derived from an EMBL/GenBank/DDBJ whole genome shotgun (WGS) entry which is preliminary data.</text>
</comment>
<keyword evidence="5" id="KW-1185">Reference proteome</keyword>
<proteinExistence type="inferred from homology"/>
<keyword evidence="2" id="KW-0472">Membrane</keyword>
<dbReference type="SFLD" id="SFLDG00358">
    <property type="entry name" value="Main_(cytGST)"/>
    <property type="match status" value="1"/>
</dbReference>
<gene>
    <name evidence="4" type="ORF">Zmor_008172</name>
</gene>
<dbReference type="Gene3D" id="1.20.1050.10">
    <property type="match status" value="1"/>
</dbReference>
<dbReference type="CDD" id="cd00570">
    <property type="entry name" value="GST_N_family"/>
    <property type="match status" value="1"/>
</dbReference>
<dbReference type="PANTHER" id="PTHR44188:SF1">
    <property type="entry name" value="GDAP1, ISOFORM A"/>
    <property type="match status" value="1"/>
</dbReference>
<keyword evidence="2" id="KW-1133">Transmembrane helix</keyword>
<keyword evidence="2" id="KW-0812">Transmembrane</keyword>
<dbReference type="EMBL" id="JALNTZ010000002">
    <property type="protein sequence ID" value="KAJ3663959.1"/>
    <property type="molecule type" value="Genomic_DNA"/>
</dbReference>
<dbReference type="Gene3D" id="3.40.30.10">
    <property type="entry name" value="Glutaredoxin"/>
    <property type="match status" value="1"/>
</dbReference>
<dbReference type="Proteomes" id="UP001168821">
    <property type="component" value="Unassembled WGS sequence"/>
</dbReference>
<dbReference type="Pfam" id="PF13417">
    <property type="entry name" value="GST_N_3"/>
    <property type="match status" value="1"/>
</dbReference>
<reference evidence="4" key="1">
    <citation type="journal article" date="2023" name="G3 (Bethesda)">
        <title>Whole genome assemblies of Zophobas morio and Tenebrio molitor.</title>
        <authorList>
            <person name="Kaur S."/>
            <person name="Stinson S.A."/>
            <person name="diCenzo G.C."/>
        </authorList>
    </citation>
    <scope>NUCLEOTIDE SEQUENCE</scope>
    <source>
        <strain evidence="4">QUZm001</strain>
    </source>
</reference>
<dbReference type="GO" id="GO:0008053">
    <property type="term" value="P:mitochondrial fusion"/>
    <property type="evidence" value="ECO:0007669"/>
    <property type="project" value="TreeGrafter"/>
</dbReference>
<feature type="transmembrane region" description="Helical" evidence="2">
    <location>
        <begin position="353"/>
        <end position="372"/>
    </location>
</feature>
<evidence type="ECO:0000313" key="5">
    <source>
        <dbReference type="Proteomes" id="UP001168821"/>
    </source>
</evidence>
<evidence type="ECO:0000256" key="1">
    <source>
        <dbReference type="ARBA" id="ARBA00007409"/>
    </source>
</evidence>
<evidence type="ECO:0000259" key="3">
    <source>
        <dbReference type="PROSITE" id="PS50404"/>
    </source>
</evidence>
<dbReference type="GO" id="GO:0000266">
    <property type="term" value="P:mitochondrial fission"/>
    <property type="evidence" value="ECO:0007669"/>
    <property type="project" value="TreeGrafter"/>
</dbReference>
<dbReference type="GO" id="GO:0005741">
    <property type="term" value="C:mitochondrial outer membrane"/>
    <property type="evidence" value="ECO:0007669"/>
    <property type="project" value="TreeGrafter"/>
</dbReference>
<accession>A0AA38J3R7</accession>
<dbReference type="PANTHER" id="PTHR44188">
    <property type="entry name" value="GDAP1, ISOFORM A"/>
    <property type="match status" value="1"/>
</dbReference>
<sequence length="375" mass="43061">MFYRRLKRTLAVVSALRSRRHPCYRFSAFFVCTAAGFDSKNPGADPAGRRSAEMEKEEAFKIEISDGLLLYYDRFSFYSQKVVMALHEKNLPFDSKIINLIKSEQYQPWFLYLNPRGEVPVLQDTGKIIPDSARIIEYLEDNFSNGDTPRLIPMDQGPEVRQKVTHFRHVLQKAPQDMLTTGAMLNQHMLRNPKTPFFAPVRKALANAEKNGGKNLRQYAEKNPEHKEVLLKKAQTREETYKKLCVEKNFLGVLEEMHVILEEVEGELAKHNADFNRRDWWLCSSRFTIADVELTILLVRISQLGLEHVFWEAGKRPYIERYYERVKLRDSFKKTVPGTLVLLKTILMTQAPIIIGVVAALALVVGGAIIAAKFA</sequence>
<evidence type="ECO:0000256" key="2">
    <source>
        <dbReference type="SAM" id="Phobius"/>
    </source>
</evidence>
<dbReference type="GO" id="GO:0006626">
    <property type="term" value="P:protein targeting to mitochondrion"/>
    <property type="evidence" value="ECO:0007669"/>
    <property type="project" value="TreeGrafter"/>
</dbReference>
<dbReference type="AlphaFoldDB" id="A0AA38J3R7"/>
<dbReference type="InterPro" id="IPR004045">
    <property type="entry name" value="Glutathione_S-Trfase_N"/>
</dbReference>
<dbReference type="SUPFAM" id="SSF47616">
    <property type="entry name" value="GST C-terminal domain-like"/>
    <property type="match status" value="1"/>
</dbReference>
<comment type="similarity">
    <text evidence="1">Belongs to the GST superfamily.</text>
</comment>
<dbReference type="SUPFAM" id="SSF52833">
    <property type="entry name" value="Thioredoxin-like"/>
    <property type="match status" value="1"/>
</dbReference>
<name>A0AA38J3R7_9CUCU</name>
<dbReference type="PROSITE" id="PS50404">
    <property type="entry name" value="GST_NTER"/>
    <property type="match status" value="1"/>
</dbReference>
<dbReference type="InterPro" id="IPR036249">
    <property type="entry name" value="Thioredoxin-like_sf"/>
</dbReference>
<organism evidence="4 5">
    <name type="scientific">Zophobas morio</name>
    <dbReference type="NCBI Taxonomy" id="2755281"/>
    <lineage>
        <taxon>Eukaryota</taxon>
        <taxon>Metazoa</taxon>
        <taxon>Ecdysozoa</taxon>
        <taxon>Arthropoda</taxon>
        <taxon>Hexapoda</taxon>
        <taxon>Insecta</taxon>
        <taxon>Pterygota</taxon>
        <taxon>Neoptera</taxon>
        <taxon>Endopterygota</taxon>
        <taxon>Coleoptera</taxon>
        <taxon>Polyphaga</taxon>
        <taxon>Cucujiformia</taxon>
        <taxon>Tenebrionidae</taxon>
        <taxon>Zophobas</taxon>
    </lineage>
</organism>
<dbReference type="InterPro" id="IPR040079">
    <property type="entry name" value="Glutathione_S-Trfase"/>
</dbReference>
<evidence type="ECO:0000313" key="4">
    <source>
        <dbReference type="EMBL" id="KAJ3663959.1"/>
    </source>
</evidence>
<dbReference type="SFLD" id="SFLDS00019">
    <property type="entry name" value="Glutathione_Transferase_(cytos"/>
    <property type="match status" value="1"/>
</dbReference>
<feature type="domain" description="GST N-terminal" evidence="3">
    <location>
        <begin position="66"/>
        <end position="147"/>
    </location>
</feature>